<reference evidence="1" key="1">
    <citation type="submission" date="2021-06" db="EMBL/GenBank/DDBJ databases">
        <title>Description of novel taxa of the family Lachnospiraceae.</title>
        <authorList>
            <person name="Chaplin A.V."/>
            <person name="Sokolova S.R."/>
            <person name="Pikina A.P."/>
            <person name="Korzhanova M."/>
            <person name="Belova V."/>
            <person name="Korostin D."/>
            <person name="Efimov B.A."/>
        </authorList>
    </citation>
    <scope>NUCLEOTIDE SEQUENCE</scope>
    <source>
        <strain evidence="1">ASD5720</strain>
    </source>
</reference>
<protein>
    <submittedName>
        <fullName evidence="1">Uncharacterized protein</fullName>
    </submittedName>
</protein>
<evidence type="ECO:0000313" key="1">
    <source>
        <dbReference type="EMBL" id="MBU9738600.1"/>
    </source>
</evidence>
<gene>
    <name evidence="1" type="ORF">KTH89_18825</name>
</gene>
<sequence length="291" mass="33508">MKENQRHEPTEDYFHLEDLAMKTAAQYFGEELLYYLGVEQKAVAIVPTESVHLEARKMFQDFNYELEDGTWLHLEFESDPIQIADLKRFREYEAATSRTYQVPVITCVICTARVGQIRSELTEGLNTYRVKTVHLKEEDADVIFDGLYEKIGKRETLKKEDLLPMLLSPLMGGTMPNKERIRESIVILSKPGAEVDKEELIKMQAVLYALANKLLDDMDLQEIKEVMAMTRLGQMLMEDGIEKGMERGVEQGLDRVNTLNAKLAESGRTEDIIRASKDKQYQQLLFEEFGI</sequence>
<organism evidence="1 2">
    <name type="scientific">Diplocloster agilis</name>
    <dbReference type="NCBI Taxonomy" id="2850323"/>
    <lineage>
        <taxon>Bacteria</taxon>
        <taxon>Bacillati</taxon>
        <taxon>Bacillota</taxon>
        <taxon>Clostridia</taxon>
        <taxon>Lachnospirales</taxon>
        <taxon>Lachnospiraceae</taxon>
        <taxon>Diplocloster</taxon>
    </lineage>
</organism>
<keyword evidence="2" id="KW-1185">Reference proteome</keyword>
<dbReference type="Proteomes" id="UP000712157">
    <property type="component" value="Unassembled WGS sequence"/>
</dbReference>
<dbReference type="AlphaFoldDB" id="A0A949NIR5"/>
<dbReference type="RefSeq" id="WP_238722722.1">
    <property type="nucleotide sequence ID" value="NZ_JAHQCW010000038.1"/>
</dbReference>
<comment type="caution">
    <text evidence="1">The sequence shown here is derived from an EMBL/GenBank/DDBJ whole genome shotgun (WGS) entry which is preliminary data.</text>
</comment>
<evidence type="ECO:0000313" key="2">
    <source>
        <dbReference type="Proteomes" id="UP000712157"/>
    </source>
</evidence>
<proteinExistence type="predicted"/>
<dbReference type="EMBL" id="JAHQCW010000038">
    <property type="protein sequence ID" value="MBU9738600.1"/>
    <property type="molecule type" value="Genomic_DNA"/>
</dbReference>
<accession>A0A949NIR5</accession>
<name>A0A949NIR5_9FIRM</name>